<dbReference type="FunFam" id="4.10.400.10:FF:000045">
    <property type="entry name" value="Low-density lipoprotein receptor-related protein 2"/>
    <property type="match status" value="1"/>
</dbReference>
<feature type="disulfide bond" evidence="11">
    <location>
        <begin position="601"/>
        <end position="616"/>
    </location>
</feature>
<dbReference type="PROSITE" id="PS50068">
    <property type="entry name" value="LDLRA_2"/>
    <property type="match status" value="10"/>
</dbReference>
<evidence type="ECO:0000313" key="14">
    <source>
        <dbReference type="EMBL" id="KAK4313384.1"/>
    </source>
</evidence>
<comment type="subcellular location">
    <subcellularLocation>
        <location evidence="2">Endomembrane system</location>
    </subcellularLocation>
    <subcellularLocation>
        <location evidence="1">Membrane</location>
        <topology evidence="1">Single-pass membrane protein</topology>
    </subcellularLocation>
</comment>
<dbReference type="AlphaFoldDB" id="A0AAE1UC75"/>
<evidence type="ECO:0000256" key="7">
    <source>
        <dbReference type="ARBA" id="ARBA00023157"/>
    </source>
</evidence>
<dbReference type="SMART" id="SM00181">
    <property type="entry name" value="EGF"/>
    <property type="match status" value="4"/>
</dbReference>
<dbReference type="InterPro" id="IPR023415">
    <property type="entry name" value="LDLR_class-A_CS"/>
</dbReference>
<evidence type="ECO:0000313" key="15">
    <source>
        <dbReference type="Proteomes" id="UP001292094"/>
    </source>
</evidence>
<feature type="signal peptide" evidence="12">
    <location>
        <begin position="1"/>
        <end position="27"/>
    </location>
</feature>
<dbReference type="PRINTS" id="PR00261">
    <property type="entry name" value="LDLRECEPTOR"/>
</dbReference>
<dbReference type="PROSITE" id="PS50026">
    <property type="entry name" value="EGF_3"/>
    <property type="match status" value="1"/>
</dbReference>
<dbReference type="PROSITE" id="PS01209">
    <property type="entry name" value="LDLRA_1"/>
    <property type="match status" value="4"/>
</dbReference>
<evidence type="ECO:0000256" key="6">
    <source>
        <dbReference type="ARBA" id="ARBA00023136"/>
    </source>
</evidence>
<keyword evidence="15" id="KW-1185">Reference proteome</keyword>
<dbReference type="InterPro" id="IPR036055">
    <property type="entry name" value="LDL_receptor-like_sf"/>
</dbReference>
<proteinExistence type="predicted"/>
<evidence type="ECO:0000259" key="13">
    <source>
        <dbReference type="PROSITE" id="PS50026"/>
    </source>
</evidence>
<feature type="disulfide bond" evidence="11">
    <location>
        <begin position="541"/>
        <end position="556"/>
    </location>
</feature>
<dbReference type="SMART" id="SM00192">
    <property type="entry name" value="LDLa"/>
    <property type="match status" value="10"/>
</dbReference>
<dbReference type="GO" id="GO:0016324">
    <property type="term" value="C:apical plasma membrane"/>
    <property type="evidence" value="ECO:0007669"/>
    <property type="project" value="TreeGrafter"/>
</dbReference>
<organism evidence="14 15">
    <name type="scientific">Petrolisthes manimaculis</name>
    <dbReference type="NCBI Taxonomy" id="1843537"/>
    <lineage>
        <taxon>Eukaryota</taxon>
        <taxon>Metazoa</taxon>
        <taxon>Ecdysozoa</taxon>
        <taxon>Arthropoda</taxon>
        <taxon>Crustacea</taxon>
        <taxon>Multicrustacea</taxon>
        <taxon>Malacostraca</taxon>
        <taxon>Eumalacostraca</taxon>
        <taxon>Eucarida</taxon>
        <taxon>Decapoda</taxon>
        <taxon>Pleocyemata</taxon>
        <taxon>Anomura</taxon>
        <taxon>Galatheoidea</taxon>
        <taxon>Porcellanidae</taxon>
        <taxon>Petrolisthes</taxon>
    </lineage>
</organism>
<feature type="disulfide bond" evidence="11">
    <location>
        <begin position="132"/>
        <end position="144"/>
    </location>
</feature>
<feature type="chain" id="PRO_5042285058" description="EGF-like domain-containing protein" evidence="12">
    <location>
        <begin position="28"/>
        <end position="685"/>
    </location>
</feature>
<dbReference type="GO" id="GO:0043235">
    <property type="term" value="C:receptor complex"/>
    <property type="evidence" value="ECO:0007669"/>
    <property type="project" value="TreeGrafter"/>
</dbReference>
<feature type="disulfide bond" evidence="11">
    <location>
        <begin position="343"/>
        <end position="358"/>
    </location>
</feature>
<keyword evidence="3" id="KW-0812">Transmembrane</keyword>
<dbReference type="CDD" id="cd00112">
    <property type="entry name" value="LDLa"/>
    <property type="match status" value="10"/>
</dbReference>
<evidence type="ECO:0000256" key="11">
    <source>
        <dbReference type="PROSITE-ProRule" id="PRU00124"/>
    </source>
</evidence>
<dbReference type="SUPFAM" id="SSF57196">
    <property type="entry name" value="EGF/Laminin"/>
    <property type="match status" value="1"/>
</dbReference>
<evidence type="ECO:0000256" key="12">
    <source>
        <dbReference type="SAM" id="SignalP"/>
    </source>
</evidence>
<feature type="disulfide bond" evidence="11">
    <location>
        <begin position="502"/>
        <end position="517"/>
    </location>
</feature>
<feature type="disulfide bond" evidence="11">
    <location>
        <begin position="304"/>
        <end position="319"/>
    </location>
</feature>
<feature type="disulfide bond" evidence="11">
    <location>
        <begin position="189"/>
        <end position="204"/>
    </location>
</feature>
<dbReference type="InterPro" id="IPR051221">
    <property type="entry name" value="LDLR-related"/>
</dbReference>
<sequence length="685" mass="75791">MMRREDYLRAITLVVVLVGAWSEPAASISVAKKGEEGERDGVVVHIDSFLHNTNQEYDKIVSFLDKYKKTREDSGCCEDEREQDVDRFTDLKEAFSFARISMTRLEDVLRSFVSHIESYNCDTCPPPTKDSCHPSERRCESGECVPRTSFCDETTNCEDGSDEDPDICSPNCEYRCVGENQCLPMSRRCDGLVDCPYADDETNCNFTTTTTAPPQKDQPLSQECEDDQFLCGTRNKCVLTRWLCDGNRDCPDGSDEVNCNSTSPSEPNTITVQPAVTTVEPSVCASNEFLCEVDMECLSNSWICDGDQDCADGSDEYNCIDKCEDDQFLCGTRNKCVLTRWLCDGNRDCPDGSDEVNCNSTSPSEPNTITVQPAVTTVEPSVCASNEFLCEVDMECLSNSWICDGDQDCADGSDEYNCIDKCEDDQFLCGTRNKCVLTRWLCDGNRDCPDGSDEVNCNSTSPSEPNTITVQPAVTTVEPSVCASNEFLCEVDMECLSNSWICDGDQDCADGSDEYNCIDKCEDDQFLCGTRNKCVLTRWLCDGNRDCPDGSDEVNCNSTSPSEPNTITVQPAVTTTPRMVCTPDQFQCESGDVCIQLSWQCDGVPDCFDKSDEKNCGQNDVCQNNLCSHTCVPSPSDQDSYMCICPVGYVLVRDRHTCIECHEEHPIIEGEIGSSKGGVKGRVKG</sequence>
<evidence type="ECO:0000256" key="1">
    <source>
        <dbReference type="ARBA" id="ARBA00004167"/>
    </source>
</evidence>
<dbReference type="PROSITE" id="PS01186">
    <property type="entry name" value="EGF_2"/>
    <property type="match status" value="1"/>
</dbReference>
<dbReference type="Gene3D" id="2.10.25.10">
    <property type="entry name" value="Laminin"/>
    <property type="match status" value="1"/>
</dbReference>
<dbReference type="InterPro" id="IPR000742">
    <property type="entry name" value="EGF"/>
</dbReference>
<dbReference type="GO" id="GO:0012505">
    <property type="term" value="C:endomembrane system"/>
    <property type="evidence" value="ECO:0007669"/>
    <property type="project" value="UniProtKB-SubCell"/>
</dbReference>
<feature type="domain" description="EGF-like" evidence="13">
    <location>
        <begin position="618"/>
        <end position="659"/>
    </location>
</feature>
<dbReference type="SUPFAM" id="SSF57424">
    <property type="entry name" value="LDL receptor-like module"/>
    <property type="match status" value="10"/>
</dbReference>
<feature type="disulfide bond" evidence="11">
    <location>
        <begin position="244"/>
        <end position="259"/>
    </location>
</feature>
<dbReference type="PANTHER" id="PTHR22722:SF5">
    <property type="entry name" value="LOW-DENSITY LIPOPROTEIN RECEPTOR-RELATED PROTEIN 1B"/>
    <property type="match status" value="1"/>
</dbReference>
<keyword evidence="7 11" id="KW-1015">Disulfide bond</keyword>
<dbReference type="GO" id="GO:0006898">
    <property type="term" value="P:receptor-mediated endocytosis"/>
    <property type="evidence" value="ECO:0007669"/>
    <property type="project" value="TreeGrafter"/>
</dbReference>
<accession>A0AAE1UC75</accession>
<dbReference type="Pfam" id="PF00057">
    <property type="entry name" value="Ldl_recept_a"/>
    <property type="match status" value="9"/>
</dbReference>
<feature type="disulfide bond" evidence="11">
    <location>
        <begin position="139"/>
        <end position="157"/>
    </location>
</feature>
<dbReference type="InterPro" id="IPR002172">
    <property type="entry name" value="LDrepeatLR_classA_rpt"/>
</dbReference>
<evidence type="ECO:0000256" key="5">
    <source>
        <dbReference type="ARBA" id="ARBA00022989"/>
    </source>
</evidence>
<evidence type="ECO:0000256" key="4">
    <source>
        <dbReference type="ARBA" id="ARBA00022737"/>
    </source>
</evidence>
<dbReference type="GO" id="GO:0042562">
    <property type="term" value="F:hormone binding"/>
    <property type="evidence" value="ECO:0007669"/>
    <property type="project" value="TreeGrafter"/>
</dbReference>
<dbReference type="Gene3D" id="4.10.400.10">
    <property type="entry name" value="Low-density Lipoprotein Receptor"/>
    <property type="match status" value="10"/>
</dbReference>
<comment type="caution">
    <text evidence="14">The sequence shown here is derived from an EMBL/GenBank/DDBJ whole genome shotgun (WGS) entry which is preliminary data.</text>
</comment>
<evidence type="ECO:0000256" key="3">
    <source>
        <dbReference type="ARBA" id="ARBA00022692"/>
    </source>
</evidence>
<comment type="caution">
    <text evidence="10">Lacks conserved residue(s) required for the propagation of feature annotation.</text>
</comment>
<dbReference type="PANTHER" id="PTHR22722">
    <property type="entry name" value="LOW-DENSITY LIPOPROTEIN RECEPTOR-RELATED PROTEIN 2-RELATED"/>
    <property type="match status" value="1"/>
</dbReference>
<keyword evidence="4" id="KW-0677">Repeat</keyword>
<keyword evidence="9" id="KW-0325">Glycoprotein</keyword>
<evidence type="ECO:0000256" key="8">
    <source>
        <dbReference type="ARBA" id="ARBA00023170"/>
    </source>
</evidence>
<name>A0AAE1UC75_9EUCA</name>
<feature type="disulfide bond" evidence="11">
    <location>
        <begin position="403"/>
        <end position="418"/>
    </location>
</feature>
<keyword evidence="10" id="KW-0245">EGF-like domain</keyword>
<feature type="disulfide bond" evidence="11">
    <location>
        <begin position="442"/>
        <end position="457"/>
    </location>
</feature>
<evidence type="ECO:0000256" key="2">
    <source>
        <dbReference type="ARBA" id="ARBA00004308"/>
    </source>
</evidence>
<keyword evidence="6" id="KW-0472">Membrane</keyword>
<dbReference type="EMBL" id="JAWZYT010001322">
    <property type="protein sequence ID" value="KAK4313384.1"/>
    <property type="molecule type" value="Genomic_DNA"/>
</dbReference>
<keyword evidence="12" id="KW-0732">Signal</keyword>
<gene>
    <name evidence="14" type="ORF">Pmani_015265</name>
</gene>
<keyword evidence="8" id="KW-0675">Receptor</keyword>
<evidence type="ECO:0000256" key="10">
    <source>
        <dbReference type="PROSITE-ProRule" id="PRU00076"/>
    </source>
</evidence>
<protein>
    <recommendedName>
        <fullName evidence="13">EGF-like domain-containing protein</fullName>
    </recommendedName>
</protein>
<reference evidence="14" key="1">
    <citation type="submission" date="2023-11" db="EMBL/GenBank/DDBJ databases">
        <title>Genome assemblies of two species of porcelain crab, Petrolisthes cinctipes and Petrolisthes manimaculis (Anomura: Porcellanidae).</title>
        <authorList>
            <person name="Angst P."/>
        </authorList>
    </citation>
    <scope>NUCLEOTIDE SEQUENCE</scope>
    <source>
        <strain evidence="14">PB745_02</strain>
        <tissue evidence="14">Gill</tissue>
    </source>
</reference>
<evidence type="ECO:0000256" key="9">
    <source>
        <dbReference type="ARBA" id="ARBA00023180"/>
    </source>
</evidence>
<dbReference type="Proteomes" id="UP001292094">
    <property type="component" value="Unassembled WGS sequence"/>
</dbReference>
<keyword evidence="5" id="KW-1133">Transmembrane helix</keyword>